<dbReference type="FunFam" id="1.20.1260.100:FF:000001">
    <property type="entry name" value="translocator protein 2"/>
    <property type="match status" value="1"/>
</dbReference>
<name>B0MMG7_9FIRM</name>
<dbReference type="EMBL" id="ABCA03000041">
    <property type="protein sequence ID" value="EDS01113.1"/>
    <property type="molecule type" value="Genomic_DNA"/>
</dbReference>
<keyword evidence="4 6" id="KW-1133">Transmembrane helix</keyword>
<keyword evidence="3 6" id="KW-0812">Transmembrane</keyword>
<keyword evidence="8" id="KW-1185">Reference proteome</keyword>
<feature type="transmembrane region" description="Helical" evidence="6">
    <location>
        <begin position="167"/>
        <end position="186"/>
    </location>
</feature>
<dbReference type="PANTHER" id="PTHR10057:SF0">
    <property type="entry name" value="TRANSLOCATOR PROTEIN"/>
    <property type="match status" value="1"/>
</dbReference>
<dbReference type="Pfam" id="PF03073">
    <property type="entry name" value="TspO_MBR"/>
    <property type="match status" value="1"/>
</dbReference>
<feature type="transmembrane region" description="Helical" evidence="6">
    <location>
        <begin position="39"/>
        <end position="57"/>
    </location>
</feature>
<comment type="caution">
    <text evidence="7">The sequence shown here is derived from an EMBL/GenBank/DDBJ whole genome shotgun (WGS) entry which is preliminary data.</text>
</comment>
<gene>
    <name evidence="7" type="ORF">EUBSIR_00930</name>
</gene>
<evidence type="ECO:0000256" key="3">
    <source>
        <dbReference type="ARBA" id="ARBA00022692"/>
    </source>
</evidence>
<reference evidence="7" key="2">
    <citation type="submission" date="2014-06" db="EMBL/GenBank/DDBJ databases">
        <title>Draft genome sequence of Eubacterium siraeum (DSM 15702).</title>
        <authorList>
            <person name="Sudarsanam P."/>
            <person name="Ley R."/>
            <person name="Guruge J."/>
            <person name="Turnbaugh P.J."/>
            <person name="Mahowald M."/>
            <person name="Liep D."/>
            <person name="Gordon J."/>
        </authorList>
    </citation>
    <scope>NUCLEOTIDE SEQUENCE</scope>
    <source>
        <strain evidence="7">DSM 15702</strain>
    </source>
</reference>
<feature type="transmembrane region" description="Helical" evidence="6">
    <location>
        <begin position="133"/>
        <end position="155"/>
    </location>
</feature>
<dbReference type="GO" id="GO:0033013">
    <property type="term" value="P:tetrapyrrole metabolic process"/>
    <property type="evidence" value="ECO:0007669"/>
    <property type="project" value="UniProtKB-ARBA"/>
</dbReference>
<evidence type="ECO:0000256" key="5">
    <source>
        <dbReference type="ARBA" id="ARBA00023136"/>
    </source>
</evidence>
<evidence type="ECO:0000256" key="6">
    <source>
        <dbReference type="SAM" id="Phobius"/>
    </source>
</evidence>
<feature type="transmembrane region" description="Helical" evidence="6">
    <location>
        <begin position="77"/>
        <end position="98"/>
    </location>
</feature>
<evidence type="ECO:0000313" key="8">
    <source>
        <dbReference type="Proteomes" id="UP000005326"/>
    </source>
</evidence>
<comment type="subcellular location">
    <subcellularLocation>
        <location evidence="1">Membrane</location>
        <topology evidence="1">Multi-pass membrane protein</topology>
    </subcellularLocation>
</comment>
<feature type="transmembrane region" description="Helical" evidence="6">
    <location>
        <begin position="110"/>
        <end position="127"/>
    </location>
</feature>
<dbReference type="GO" id="GO:0016020">
    <property type="term" value="C:membrane"/>
    <property type="evidence" value="ECO:0007669"/>
    <property type="project" value="UniProtKB-SubCell"/>
</dbReference>
<accession>B0MMG7</accession>
<dbReference type="Gene3D" id="1.20.1260.100">
    <property type="entry name" value="TspO/MBR protein"/>
    <property type="match status" value="1"/>
</dbReference>
<proteinExistence type="inferred from homology"/>
<dbReference type="InterPro" id="IPR004307">
    <property type="entry name" value="TspO_MBR"/>
</dbReference>
<dbReference type="CDD" id="cd15904">
    <property type="entry name" value="TSPO_MBR"/>
    <property type="match status" value="1"/>
</dbReference>
<dbReference type="AlphaFoldDB" id="B0MMG7"/>
<organism evidence="7 8">
    <name type="scientific">[Eubacterium] siraeum DSM 15702</name>
    <dbReference type="NCBI Taxonomy" id="428128"/>
    <lineage>
        <taxon>Bacteria</taxon>
        <taxon>Bacillati</taxon>
        <taxon>Bacillota</taxon>
        <taxon>Clostridia</taxon>
        <taxon>Eubacteriales</taxon>
        <taxon>Oscillospiraceae</taxon>
        <taxon>Oscillospiraceae incertae sedis</taxon>
    </lineage>
</organism>
<dbReference type="InterPro" id="IPR038330">
    <property type="entry name" value="TspO/MBR-related_sf"/>
</dbReference>
<evidence type="ECO:0000313" key="7">
    <source>
        <dbReference type="EMBL" id="EDS01113.1"/>
    </source>
</evidence>
<protein>
    <submittedName>
        <fullName evidence="7">TspO/MBR family protein</fullName>
    </submittedName>
</protein>
<sequence length="187" mass="21221">MQVVINGRKGHTIIVKYVVKRLSNAKGDNMKRNNKWLDLVLYILSAEVIGMSSGLLAGSFNEFFQKYNKPPLMPPSWVFPVVWVILYAVMGVSAHLIHYSNAAGSIKRKLLMVYWVQLIVNFLWSIIFVRFELLWLAAADIVLLLVLIGIMILGFGKVNRIAGDINIPYFLWVAFATYLNVATIFVN</sequence>
<evidence type="ECO:0000256" key="1">
    <source>
        <dbReference type="ARBA" id="ARBA00004141"/>
    </source>
</evidence>
<comment type="similarity">
    <text evidence="2">Belongs to the TspO/BZRP family.</text>
</comment>
<dbReference type="PANTHER" id="PTHR10057">
    <property type="entry name" value="PERIPHERAL-TYPE BENZODIAZEPINE RECEPTOR"/>
    <property type="match status" value="1"/>
</dbReference>
<reference evidence="7" key="1">
    <citation type="submission" date="2007-10" db="EMBL/GenBank/DDBJ databases">
        <authorList>
            <person name="Fulton L."/>
            <person name="Clifton S."/>
            <person name="Fulton B."/>
            <person name="Xu J."/>
            <person name="Minx P."/>
            <person name="Pepin K.H."/>
            <person name="Johnson M."/>
            <person name="Thiruvilangam P."/>
            <person name="Bhonagiri V."/>
            <person name="Nash W.E."/>
            <person name="Mardis E.R."/>
            <person name="Wilson R.K."/>
        </authorList>
    </citation>
    <scope>NUCLEOTIDE SEQUENCE [LARGE SCALE GENOMIC DNA]</scope>
    <source>
        <strain evidence="7">DSM 15702</strain>
    </source>
</reference>
<evidence type="ECO:0000256" key="2">
    <source>
        <dbReference type="ARBA" id="ARBA00007524"/>
    </source>
</evidence>
<evidence type="ECO:0000256" key="4">
    <source>
        <dbReference type="ARBA" id="ARBA00022989"/>
    </source>
</evidence>
<keyword evidence="5 6" id="KW-0472">Membrane</keyword>
<dbReference type="PIRSF" id="PIRSF005859">
    <property type="entry name" value="PBR"/>
    <property type="match status" value="1"/>
</dbReference>
<dbReference type="Proteomes" id="UP000005326">
    <property type="component" value="Unassembled WGS sequence"/>
</dbReference>